<protein>
    <recommendedName>
        <fullName evidence="3">Secreted protein</fullName>
    </recommendedName>
</protein>
<dbReference type="AlphaFoldDB" id="A0A146L0T6"/>
<keyword evidence="1" id="KW-0732">Signal</keyword>
<evidence type="ECO:0000313" key="2">
    <source>
        <dbReference type="EMBL" id="JAQ01988.1"/>
    </source>
</evidence>
<sequence length="102" mass="11263">MEGIGVLLIFAIVGLQALASNSVEQPLTPNSSEDVNPKIKEFGELTPSLNWGDILTKYRESHKDLAITHKNGTENYLVIRGGRVEEPDVPKPMDTTISRTMQ</sequence>
<dbReference type="EMBL" id="GDHC01016641">
    <property type="protein sequence ID" value="JAQ01988.1"/>
    <property type="molecule type" value="Transcribed_RNA"/>
</dbReference>
<name>A0A146L0T6_LYGHE</name>
<evidence type="ECO:0000256" key="1">
    <source>
        <dbReference type="SAM" id="SignalP"/>
    </source>
</evidence>
<reference evidence="2" key="1">
    <citation type="journal article" date="2016" name="Gigascience">
        <title>De novo construction of an expanded transcriptome assembly for the western tarnished plant bug, Lygus hesperus.</title>
        <authorList>
            <person name="Tassone E.E."/>
            <person name="Geib S.M."/>
            <person name="Hall B."/>
            <person name="Fabrick J.A."/>
            <person name="Brent C.S."/>
            <person name="Hull J.J."/>
        </authorList>
    </citation>
    <scope>NUCLEOTIDE SEQUENCE</scope>
</reference>
<organism evidence="2">
    <name type="scientific">Lygus hesperus</name>
    <name type="common">Western plant bug</name>
    <dbReference type="NCBI Taxonomy" id="30085"/>
    <lineage>
        <taxon>Eukaryota</taxon>
        <taxon>Metazoa</taxon>
        <taxon>Ecdysozoa</taxon>
        <taxon>Arthropoda</taxon>
        <taxon>Hexapoda</taxon>
        <taxon>Insecta</taxon>
        <taxon>Pterygota</taxon>
        <taxon>Neoptera</taxon>
        <taxon>Paraneoptera</taxon>
        <taxon>Hemiptera</taxon>
        <taxon>Heteroptera</taxon>
        <taxon>Panheteroptera</taxon>
        <taxon>Cimicomorpha</taxon>
        <taxon>Miridae</taxon>
        <taxon>Mirini</taxon>
        <taxon>Lygus</taxon>
    </lineage>
</organism>
<feature type="non-terminal residue" evidence="2">
    <location>
        <position position="102"/>
    </location>
</feature>
<accession>A0A146L0T6</accession>
<evidence type="ECO:0008006" key="3">
    <source>
        <dbReference type="Google" id="ProtNLM"/>
    </source>
</evidence>
<gene>
    <name evidence="2" type="ORF">g.46539</name>
</gene>
<feature type="chain" id="PRO_5007526818" description="Secreted protein" evidence="1">
    <location>
        <begin position="20"/>
        <end position="102"/>
    </location>
</feature>
<proteinExistence type="predicted"/>
<feature type="signal peptide" evidence="1">
    <location>
        <begin position="1"/>
        <end position="19"/>
    </location>
</feature>